<evidence type="ECO:0000313" key="3">
    <source>
        <dbReference type="EMBL" id="GGJ82734.1"/>
    </source>
</evidence>
<dbReference type="SUPFAM" id="SSF56281">
    <property type="entry name" value="Metallo-hydrolase/oxidoreductase"/>
    <property type="match status" value="1"/>
</dbReference>
<dbReference type="GO" id="GO:0005737">
    <property type="term" value="C:cytoplasm"/>
    <property type="evidence" value="ECO:0007669"/>
    <property type="project" value="TreeGrafter"/>
</dbReference>
<dbReference type="PANTHER" id="PTHR15032">
    <property type="entry name" value="N-ACYL-PHOSPHATIDYLETHANOLAMINE-HYDROLYZING PHOSPHOLIPASE D"/>
    <property type="match status" value="1"/>
</dbReference>
<dbReference type="RefSeq" id="WP_189168904.1">
    <property type="nucleotide sequence ID" value="NZ_BMQB01000002.1"/>
</dbReference>
<dbReference type="PANTHER" id="PTHR15032:SF36">
    <property type="entry name" value="METALLO-BETA-LACTAMASE DOMAIN-CONTAINING PROTEIN"/>
    <property type="match status" value="1"/>
</dbReference>
<organism evidence="3 4">
    <name type="scientific">Pilimelia anulata</name>
    <dbReference type="NCBI Taxonomy" id="53371"/>
    <lineage>
        <taxon>Bacteria</taxon>
        <taxon>Bacillati</taxon>
        <taxon>Actinomycetota</taxon>
        <taxon>Actinomycetes</taxon>
        <taxon>Micromonosporales</taxon>
        <taxon>Micromonosporaceae</taxon>
        <taxon>Pilimelia</taxon>
    </lineage>
</organism>
<evidence type="ECO:0000256" key="1">
    <source>
        <dbReference type="SAM" id="MobiDB-lite"/>
    </source>
</evidence>
<gene>
    <name evidence="3" type="ORF">GCM10010123_10480</name>
</gene>
<dbReference type="AlphaFoldDB" id="A0A8J3B0A5"/>
<sequence>MAERLVWWGHSTVWWEQQGVTLLTDPVLTDRLAHLRRRRGPTPALPGPPDVVLISHLHADHLHVPSLRRLAGTRHVVLPVGAAAFVRRALGARAAARCVELPAGREWSAGPLTIRAVPAAHPYGRHPWSRRRAAAVGYVVSGRRRVWFAGDTALHPEMAVFGPVDLALVPVGGWGPTLGPGHLDPVGAVEAVRRVGARRAIPIHFGTFWPVGLDAVRPHLFFDPGGRFAAEAAARLPGVAVTLLHPGAATELDPAPAPRPGGPAVGER</sequence>
<evidence type="ECO:0000259" key="2">
    <source>
        <dbReference type="Pfam" id="PF12706"/>
    </source>
</evidence>
<dbReference type="InterPro" id="IPR001279">
    <property type="entry name" value="Metallo-B-lactamas"/>
</dbReference>
<reference evidence="3" key="2">
    <citation type="submission" date="2020-09" db="EMBL/GenBank/DDBJ databases">
        <authorList>
            <person name="Sun Q."/>
            <person name="Ohkuma M."/>
        </authorList>
    </citation>
    <scope>NUCLEOTIDE SEQUENCE</scope>
    <source>
        <strain evidence="3">JCM 3090</strain>
    </source>
</reference>
<dbReference type="EMBL" id="BMQB01000002">
    <property type="protein sequence ID" value="GGJ82734.1"/>
    <property type="molecule type" value="Genomic_DNA"/>
</dbReference>
<accession>A0A8J3B0A5</accession>
<dbReference type="InterPro" id="IPR036866">
    <property type="entry name" value="RibonucZ/Hydroxyglut_hydro"/>
</dbReference>
<evidence type="ECO:0000313" key="4">
    <source>
        <dbReference type="Proteomes" id="UP000649739"/>
    </source>
</evidence>
<comment type="caution">
    <text evidence="3">The sequence shown here is derived from an EMBL/GenBank/DDBJ whole genome shotgun (WGS) entry which is preliminary data.</text>
</comment>
<proteinExistence type="predicted"/>
<protein>
    <submittedName>
        <fullName evidence="3">Membrane protein</fullName>
    </submittedName>
</protein>
<keyword evidence="4" id="KW-1185">Reference proteome</keyword>
<feature type="region of interest" description="Disordered" evidence="1">
    <location>
        <begin position="249"/>
        <end position="268"/>
    </location>
</feature>
<feature type="domain" description="Metallo-beta-lactamase" evidence="2">
    <location>
        <begin position="22"/>
        <end position="205"/>
    </location>
</feature>
<dbReference type="Proteomes" id="UP000649739">
    <property type="component" value="Unassembled WGS sequence"/>
</dbReference>
<reference evidence="3" key="1">
    <citation type="journal article" date="2014" name="Int. J. Syst. Evol. Microbiol.">
        <title>Complete genome sequence of Corynebacterium casei LMG S-19264T (=DSM 44701T), isolated from a smear-ripened cheese.</title>
        <authorList>
            <consortium name="US DOE Joint Genome Institute (JGI-PGF)"/>
            <person name="Walter F."/>
            <person name="Albersmeier A."/>
            <person name="Kalinowski J."/>
            <person name="Ruckert C."/>
        </authorList>
    </citation>
    <scope>NUCLEOTIDE SEQUENCE</scope>
    <source>
        <strain evidence="3">JCM 3090</strain>
    </source>
</reference>
<dbReference type="Gene3D" id="3.60.15.10">
    <property type="entry name" value="Ribonuclease Z/Hydroxyacylglutathione hydrolase-like"/>
    <property type="match status" value="1"/>
</dbReference>
<dbReference type="Pfam" id="PF12706">
    <property type="entry name" value="Lactamase_B_2"/>
    <property type="match status" value="1"/>
</dbReference>
<name>A0A8J3B0A5_9ACTN</name>